<dbReference type="Proteomes" id="UP000594261">
    <property type="component" value="Chromosome 9"/>
</dbReference>
<evidence type="ECO:0000259" key="24">
    <source>
        <dbReference type="PROSITE" id="PS50011"/>
    </source>
</evidence>
<dbReference type="GO" id="GO:0005886">
    <property type="term" value="C:plasma membrane"/>
    <property type="evidence" value="ECO:0007669"/>
    <property type="project" value="UniProtKB-SubCell"/>
</dbReference>
<evidence type="ECO:0000256" key="3">
    <source>
        <dbReference type="ARBA" id="ARBA00008684"/>
    </source>
</evidence>
<feature type="domain" description="Protein kinase" evidence="24">
    <location>
        <begin position="725"/>
        <end position="1026"/>
    </location>
</feature>
<dbReference type="EMBL" id="LRBV02000009">
    <property type="status" value="NOT_ANNOTATED_CDS"/>
    <property type="molecule type" value="Genomic_DNA"/>
</dbReference>
<evidence type="ECO:0000256" key="18">
    <source>
        <dbReference type="ARBA" id="ARBA00023170"/>
    </source>
</evidence>
<dbReference type="InterPro" id="IPR013210">
    <property type="entry name" value="LRR_N_plant-typ"/>
</dbReference>
<dbReference type="Pfam" id="PF13966">
    <property type="entry name" value="zf-RVT"/>
    <property type="match status" value="1"/>
</dbReference>
<dbReference type="InterPro" id="IPR017441">
    <property type="entry name" value="Protein_kinase_ATP_BS"/>
</dbReference>
<dbReference type="PANTHER" id="PTHR45974">
    <property type="entry name" value="RECEPTOR-LIKE PROTEIN 55"/>
    <property type="match status" value="1"/>
</dbReference>
<keyword evidence="5" id="KW-1003">Cell membrane</keyword>
<accession>A0A7N2MG89</accession>
<dbReference type="SUPFAM" id="SSF56112">
    <property type="entry name" value="Protein kinase-like (PK-like)"/>
    <property type="match status" value="1"/>
</dbReference>
<keyword evidence="8" id="KW-0433">Leucine-rich repeat</keyword>
<dbReference type="SMART" id="SM00220">
    <property type="entry name" value="S_TKc"/>
    <property type="match status" value="1"/>
</dbReference>
<comment type="subcellular location">
    <subcellularLocation>
        <location evidence="1">Cell membrane</location>
        <topology evidence="1">Single-pass membrane protein</topology>
    </subcellularLocation>
    <subcellularLocation>
        <location evidence="2">Membrane</location>
        <topology evidence="2">Single-pass type I membrane protein</topology>
    </subcellularLocation>
</comment>
<keyword evidence="17" id="KW-0472">Membrane</keyword>
<evidence type="ECO:0000256" key="5">
    <source>
        <dbReference type="ARBA" id="ARBA00022475"/>
    </source>
</evidence>
<dbReference type="InterPro" id="IPR000719">
    <property type="entry name" value="Prot_kinase_dom"/>
</dbReference>
<name>A0A7N2MG89_QUELO</name>
<dbReference type="PROSITE" id="PS50011">
    <property type="entry name" value="PROTEIN_KINASE_DOM"/>
    <property type="match status" value="1"/>
</dbReference>
<dbReference type="PROSITE" id="PS00108">
    <property type="entry name" value="PROTEIN_KINASE_ST"/>
    <property type="match status" value="1"/>
</dbReference>
<keyword evidence="6" id="KW-0723">Serine/threonine-protein kinase</keyword>
<reference evidence="25 26" key="1">
    <citation type="journal article" date="2016" name="G3 (Bethesda)">
        <title>First Draft Assembly and Annotation of the Genome of a California Endemic Oak Quercus lobata Nee (Fagaceae).</title>
        <authorList>
            <person name="Sork V.L."/>
            <person name="Fitz-Gibbon S.T."/>
            <person name="Puiu D."/>
            <person name="Crepeau M."/>
            <person name="Gugger P.F."/>
            <person name="Sherman R."/>
            <person name="Stevens K."/>
            <person name="Langley C.H."/>
            <person name="Pellegrini M."/>
            <person name="Salzberg S.L."/>
        </authorList>
    </citation>
    <scope>NUCLEOTIDE SEQUENCE [LARGE SCALE GENOMIC DNA]</scope>
    <source>
        <strain evidence="25 26">cv. SW786</strain>
    </source>
</reference>
<feature type="binding site" evidence="22">
    <location>
        <position position="754"/>
    </location>
    <ligand>
        <name>ATP</name>
        <dbReference type="ChEBI" id="CHEBI:30616"/>
    </ligand>
</feature>
<reference evidence="25" key="2">
    <citation type="submission" date="2021-01" db="UniProtKB">
        <authorList>
            <consortium name="EnsemblPlants"/>
        </authorList>
    </citation>
    <scope>IDENTIFICATION</scope>
</reference>
<dbReference type="GO" id="GO:0005524">
    <property type="term" value="F:ATP binding"/>
    <property type="evidence" value="ECO:0007669"/>
    <property type="project" value="UniProtKB-UniRule"/>
</dbReference>
<dbReference type="FunFam" id="3.80.10.10:FF:000095">
    <property type="entry name" value="LRR receptor-like serine/threonine-protein kinase GSO1"/>
    <property type="match status" value="1"/>
</dbReference>
<dbReference type="InterPro" id="IPR055414">
    <property type="entry name" value="LRR_R13L4/SHOC2-like"/>
</dbReference>
<dbReference type="GO" id="GO:0004523">
    <property type="term" value="F:RNA-DNA hybrid ribonuclease activity"/>
    <property type="evidence" value="ECO:0007669"/>
    <property type="project" value="InterPro"/>
</dbReference>
<dbReference type="PANTHER" id="PTHR45974:SF272">
    <property type="entry name" value="LEUCINE RICH REPEAT FAMILY PROTEIN, EXPRESSED"/>
    <property type="match status" value="1"/>
</dbReference>
<dbReference type="InterPro" id="IPR026960">
    <property type="entry name" value="RVT-Znf"/>
</dbReference>
<keyword evidence="7" id="KW-0597">Phosphoprotein</keyword>
<evidence type="ECO:0000313" key="26">
    <source>
        <dbReference type="Proteomes" id="UP000594261"/>
    </source>
</evidence>
<evidence type="ECO:0000256" key="2">
    <source>
        <dbReference type="ARBA" id="ARBA00004479"/>
    </source>
</evidence>
<feature type="chain" id="PRO_5029746374" description="non-specific serine/threonine protein kinase" evidence="23">
    <location>
        <begin position="35"/>
        <end position="1351"/>
    </location>
</feature>
<dbReference type="OMA" id="SMARINF"/>
<evidence type="ECO:0000256" key="19">
    <source>
        <dbReference type="ARBA" id="ARBA00023180"/>
    </source>
</evidence>
<evidence type="ECO:0000256" key="6">
    <source>
        <dbReference type="ARBA" id="ARBA00022527"/>
    </source>
</evidence>
<dbReference type="Pfam" id="PF13855">
    <property type="entry name" value="LRR_8"/>
    <property type="match status" value="1"/>
</dbReference>
<dbReference type="FunFam" id="1.10.510.10:FF:000358">
    <property type="entry name" value="Putative leucine-rich repeat receptor-like serine/threonine-protein kinase"/>
    <property type="match status" value="1"/>
</dbReference>
<evidence type="ECO:0000256" key="9">
    <source>
        <dbReference type="ARBA" id="ARBA00022679"/>
    </source>
</evidence>
<evidence type="ECO:0000256" key="1">
    <source>
        <dbReference type="ARBA" id="ARBA00004162"/>
    </source>
</evidence>
<evidence type="ECO:0000256" key="17">
    <source>
        <dbReference type="ARBA" id="ARBA00023136"/>
    </source>
</evidence>
<evidence type="ECO:0000256" key="4">
    <source>
        <dbReference type="ARBA" id="ARBA00012513"/>
    </source>
</evidence>
<keyword evidence="14" id="KW-0418">Kinase</keyword>
<dbReference type="InterPro" id="IPR001611">
    <property type="entry name" value="Leu-rich_rpt"/>
</dbReference>
<dbReference type="Pfam" id="PF23598">
    <property type="entry name" value="LRR_14"/>
    <property type="match status" value="1"/>
</dbReference>
<dbReference type="InterPro" id="IPR008271">
    <property type="entry name" value="Ser/Thr_kinase_AS"/>
</dbReference>
<dbReference type="FunFam" id="3.30.200.20:FF:000432">
    <property type="entry name" value="LRR receptor-like serine/threonine-protein kinase EFR"/>
    <property type="match status" value="1"/>
</dbReference>
<evidence type="ECO:0000256" key="16">
    <source>
        <dbReference type="ARBA" id="ARBA00022989"/>
    </source>
</evidence>
<evidence type="ECO:0000256" key="20">
    <source>
        <dbReference type="ARBA" id="ARBA00047899"/>
    </source>
</evidence>
<comment type="similarity">
    <text evidence="3">Belongs to the protein kinase superfamily. Ser/Thr protein kinase family.</text>
</comment>
<dbReference type="Pfam" id="PF00069">
    <property type="entry name" value="Pkinase"/>
    <property type="match status" value="1"/>
</dbReference>
<evidence type="ECO:0000256" key="8">
    <source>
        <dbReference type="ARBA" id="ARBA00022614"/>
    </source>
</evidence>
<dbReference type="InterPro" id="IPR011009">
    <property type="entry name" value="Kinase-like_dom_sf"/>
</dbReference>
<keyword evidence="11 23" id="KW-0732">Signal</keyword>
<proteinExistence type="inferred from homology"/>
<keyword evidence="16" id="KW-1133">Transmembrane helix</keyword>
<dbReference type="FunFam" id="3.80.10.10:FF:000288">
    <property type="entry name" value="LRR receptor-like serine/threonine-protein kinase EFR"/>
    <property type="match status" value="1"/>
</dbReference>
<organism evidence="25 26">
    <name type="scientific">Quercus lobata</name>
    <name type="common">Valley oak</name>
    <dbReference type="NCBI Taxonomy" id="97700"/>
    <lineage>
        <taxon>Eukaryota</taxon>
        <taxon>Viridiplantae</taxon>
        <taxon>Streptophyta</taxon>
        <taxon>Embryophyta</taxon>
        <taxon>Tracheophyta</taxon>
        <taxon>Spermatophyta</taxon>
        <taxon>Magnoliopsida</taxon>
        <taxon>eudicotyledons</taxon>
        <taxon>Gunneridae</taxon>
        <taxon>Pentapetalae</taxon>
        <taxon>rosids</taxon>
        <taxon>fabids</taxon>
        <taxon>Fagales</taxon>
        <taxon>Fagaceae</taxon>
        <taxon>Quercus</taxon>
    </lineage>
</organism>
<keyword evidence="15 22" id="KW-0067">ATP-binding</keyword>
<evidence type="ECO:0000256" key="11">
    <source>
        <dbReference type="ARBA" id="ARBA00022729"/>
    </source>
</evidence>
<dbReference type="Gene3D" id="3.80.10.10">
    <property type="entry name" value="Ribonuclease Inhibitor"/>
    <property type="match status" value="4"/>
</dbReference>
<dbReference type="EnsemblPlants" id="QL09p003453:mrna">
    <property type="protein sequence ID" value="QL09p003453:mrna"/>
    <property type="gene ID" value="QL09p003453"/>
</dbReference>
<dbReference type="Pfam" id="PF00560">
    <property type="entry name" value="LRR_1"/>
    <property type="match status" value="5"/>
</dbReference>
<dbReference type="PROSITE" id="PS00107">
    <property type="entry name" value="PROTEIN_KINASE_ATP"/>
    <property type="match status" value="1"/>
</dbReference>
<dbReference type="Pfam" id="PF08263">
    <property type="entry name" value="LRRNT_2"/>
    <property type="match status" value="1"/>
</dbReference>
<dbReference type="EC" id="2.7.11.1" evidence="4"/>
<protein>
    <recommendedName>
        <fullName evidence="4">non-specific serine/threonine protein kinase</fullName>
        <ecNumber evidence="4">2.7.11.1</ecNumber>
    </recommendedName>
</protein>
<dbReference type="Gene3D" id="1.10.510.10">
    <property type="entry name" value="Transferase(Phosphotransferase) domain 1"/>
    <property type="match status" value="1"/>
</dbReference>
<dbReference type="InParanoid" id="A0A7N2MG89"/>
<dbReference type="SMART" id="SM00369">
    <property type="entry name" value="LRR_TYP"/>
    <property type="match status" value="6"/>
</dbReference>
<keyword evidence="13 22" id="KW-0547">Nucleotide-binding</keyword>
<comment type="catalytic activity">
    <reaction evidence="20">
        <text>L-threonyl-[protein] + ATP = O-phospho-L-threonyl-[protein] + ADP + H(+)</text>
        <dbReference type="Rhea" id="RHEA:46608"/>
        <dbReference type="Rhea" id="RHEA-COMP:11060"/>
        <dbReference type="Rhea" id="RHEA-COMP:11605"/>
        <dbReference type="ChEBI" id="CHEBI:15378"/>
        <dbReference type="ChEBI" id="CHEBI:30013"/>
        <dbReference type="ChEBI" id="CHEBI:30616"/>
        <dbReference type="ChEBI" id="CHEBI:61977"/>
        <dbReference type="ChEBI" id="CHEBI:456216"/>
        <dbReference type="EC" id="2.7.11.1"/>
    </reaction>
</comment>
<keyword evidence="18" id="KW-0675">Receptor</keyword>
<keyword evidence="26" id="KW-1185">Reference proteome</keyword>
<keyword evidence="10" id="KW-0812">Transmembrane</keyword>
<dbReference type="InterPro" id="IPR002156">
    <property type="entry name" value="RNaseH_domain"/>
</dbReference>
<evidence type="ECO:0000256" key="21">
    <source>
        <dbReference type="ARBA" id="ARBA00048679"/>
    </source>
</evidence>
<keyword evidence="12" id="KW-0677">Repeat</keyword>
<dbReference type="Pfam" id="PF13456">
    <property type="entry name" value="RVT_3"/>
    <property type="match status" value="1"/>
</dbReference>
<evidence type="ECO:0000256" key="13">
    <source>
        <dbReference type="ARBA" id="ARBA00022741"/>
    </source>
</evidence>
<comment type="catalytic activity">
    <reaction evidence="21">
        <text>L-seryl-[protein] + ATP = O-phospho-L-seryl-[protein] + ADP + H(+)</text>
        <dbReference type="Rhea" id="RHEA:17989"/>
        <dbReference type="Rhea" id="RHEA-COMP:9863"/>
        <dbReference type="Rhea" id="RHEA-COMP:11604"/>
        <dbReference type="ChEBI" id="CHEBI:15378"/>
        <dbReference type="ChEBI" id="CHEBI:29999"/>
        <dbReference type="ChEBI" id="CHEBI:30616"/>
        <dbReference type="ChEBI" id="CHEBI:83421"/>
        <dbReference type="ChEBI" id="CHEBI:456216"/>
        <dbReference type="EC" id="2.7.11.1"/>
    </reaction>
</comment>
<keyword evidence="19" id="KW-0325">Glycoprotein</keyword>
<dbReference type="GO" id="GO:0004674">
    <property type="term" value="F:protein serine/threonine kinase activity"/>
    <property type="evidence" value="ECO:0007669"/>
    <property type="project" value="UniProtKB-KW"/>
</dbReference>
<dbReference type="InterPro" id="IPR003591">
    <property type="entry name" value="Leu-rich_rpt_typical-subtyp"/>
</dbReference>
<feature type="signal peptide" evidence="23">
    <location>
        <begin position="1"/>
        <end position="34"/>
    </location>
</feature>
<dbReference type="Gene3D" id="3.30.200.20">
    <property type="entry name" value="Phosphorylase Kinase, domain 1"/>
    <property type="match status" value="1"/>
</dbReference>
<evidence type="ECO:0000256" key="15">
    <source>
        <dbReference type="ARBA" id="ARBA00022840"/>
    </source>
</evidence>
<evidence type="ECO:0000256" key="10">
    <source>
        <dbReference type="ARBA" id="ARBA00022692"/>
    </source>
</evidence>
<dbReference type="GO" id="GO:0003676">
    <property type="term" value="F:nucleic acid binding"/>
    <property type="evidence" value="ECO:0007669"/>
    <property type="project" value="InterPro"/>
</dbReference>
<evidence type="ECO:0000256" key="14">
    <source>
        <dbReference type="ARBA" id="ARBA00022777"/>
    </source>
</evidence>
<evidence type="ECO:0000256" key="12">
    <source>
        <dbReference type="ARBA" id="ARBA00022737"/>
    </source>
</evidence>
<evidence type="ECO:0000256" key="22">
    <source>
        <dbReference type="PROSITE-ProRule" id="PRU10141"/>
    </source>
</evidence>
<dbReference type="Gramene" id="QL09p003453:mrna">
    <property type="protein sequence ID" value="QL09p003453:mrna"/>
    <property type="gene ID" value="QL09p003453"/>
</dbReference>
<dbReference type="SUPFAM" id="SSF52058">
    <property type="entry name" value="L domain-like"/>
    <property type="match status" value="2"/>
</dbReference>
<sequence>MTLHQTNSCASCSIYLHVILFLFIILLCLQPTTAAPAPTNETDRSALLKFKESVPYDPYNILSSWNDSVNFCNWLGITCDGRHQRVTALDLPGYNLRGSLSPYIGNLSFLRSIKLQNNSFYGEIPREVGNLFRLQELRLNNNTLEGEIPSNLSKCSNLRFIHLHVNNFTGKIPMELGSLVKLEELQLLKNKLAGGIPPSLGNLSSLKSFAAEYNNLVGNIPDTIGRLKGLEVFSILMNKLSGMIPFSLYNVSSLQIFSVADNQLNGTLPINIGLNLPNLQVLQFGGNEFSGPIPTSLCNATHLQKIDLGMNNFLGSVPTNLGNLLDLFWLGLNGNYLGKSLHFLTSLKNCSKLVSVDLSKNQFQGVLPNSIANLSTNLTKLYFGVNEISGTIPASLENLVNLIGLGMDYNHFSGTIPTSFGRFQKMQLLALGGNKLSGEIPTFIGNLTQLFRLELQENRFEGTIPPTIVHCLNLQILDVSQNNLNGSIPLELIGPSSLPLILLNLSYNSLTGLLPATVGSQNKINKLDVSNNNLLGEIPISIGNFLMLEHLNLQGNSFIGAIPSSMASLKGLRYLDVSQNNLSGSIPDGFKNLPLLESLNLSFNNFEGEVPTEGVFKNTNAISLIGNAKLCGGIPNLKLPKCPVKVMKPWKSIGFRVAIIITPIVLFICLLSSFLDNRYWIKKSQRSPFMASSMARINFLYKEFYQALDPRNVTYKELYRATSGFSSSNLIGSGSFGTVYKGALDGNGTLVAIKVLNLQQKGASKSFTAECNALRNIRHRNLVKILTCCSHMDHCGNEFKALVFEFMTNGSLDVWLHPGLDNENQSRNLSLLQRLNVAIDVATAINYLHNHSVLPIIHCDLKPCNILLDNDMVAHVSDFGLARFRSTIEDSCLKETITTGLKGSIGFVAPEYGMGCDTSTKGDVYSYGIIILEMFLGKRPTDKIFKDGLNLHNYAKMAVAQPERLVQIVDPILRSIVNLRQMDAIVHKCLVPILQLGLACSVQSPKERMNMEKVTRILHSIKNAYLSSRICRGAPLTSGIQIEGRPNEENSIRDIKQIPIPRRANPDKSVWLGETSGNFSVKSSYLTEHVDRLDRKYNKVWKKLWESKLHGRLNMFLWRLAKGELPLKTRLASNSIGCEDLSCVLCGEAEESELHVFRDCIVIRMLWFASEIGLRWDHFEANSAVELVQKILNPPKELITDGLNQNKFTLMAAVICYETWTMRNLMLSKNVKFDPMEFPWRIKSAMERFSPRKENDGQSECLAIGLAIQAAIEEGYEQVKIEGDAKIVFDTICNIGQSICWELHQILNKSAYALVKWASRSFFSGSLVAETLPISVSDVVALERVSSCCIV</sequence>
<evidence type="ECO:0000256" key="7">
    <source>
        <dbReference type="ARBA" id="ARBA00022553"/>
    </source>
</evidence>
<evidence type="ECO:0000256" key="23">
    <source>
        <dbReference type="SAM" id="SignalP"/>
    </source>
</evidence>
<keyword evidence="9" id="KW-0808">Transferase</keyword>
<dbReference type="InterPro" id="IPR032675">
    <property type="entry name" value="LRR_dom_sf"/>
</dbReference>
<evidence type="ECO:0000313" key="25">
    <source>
        <dbReference type="EnsemblPlants" id="QL09p003453:mrna"/>
    </source>
</evidence>